<dbReference type="Gene3D" id="3.20.20.80">
    <property type="entry name" value="Glycosidases"/>
    <property type="match status" value="1"/>
</dbReference>
<accession>A0AAU9DAZ4</accession>
<keyword evidence="3" id="KW-1185">Reference proteome</keyword>
<dbReference type="PROSITE" id="PS51904">
    <property type="entry name" value="GLYCOSYL_HYDROL_F25_2"/>
    <property type="match status" value="1"/>
</dbReference>
<protein>
    <recommendedName>
        <fullName evidence="4">Lysozyme</fullName>
    </recommendedName>
</protein>
<dbReference type="GO" id="GO:0016998">
    <property type="term" value="P:cell wall macromolecule catabolic process"/>
    <property type="evidence" value="ECO:0007669"/>
    <property type="project" value="InterPro"/>
</dbReference>
<dbReference type="PANTHER" id="PTHR34135">
    <property type="entry name" value="LYSOZYME"/>
    <property type="match status" value="1"/>
</dbReference>
<dbReference type="Pfam" id="PF01183">
    <property type="entry name" value="Glyco_hydro_25"/>
    <property type="match status" value="1"/>
</dbReference>
<name>A0AAU9DAZ4_9LACO</name>
<dbReference type="KEGG" id="xap:XA3_20410"/>
<proteinExistence type="inferred from homology"/>
<evidence type="ECO:0000256" key="1">
    <source>
        <dbReference type="ARBA" id="ARBA00010646"/>
    </source>
</evidence>
<evidence type="ECO:0008006" key="4">
    <source>
        <dbReference type="Google" id="ProtNLM"/>
    </source>
</evidence>
<dbReference type="EMBL" id="AP026802">
    <property type="protein sequence ID" value="BDR59600.1"/>
    <property type="molecule type" value="Genomic_DNA"/>
</dbReference>
<sequence>MDQLVDNGISGVVVKITQGGAKGDNYYNPNASQQIQAAKNRGMKVSLYHHAKYQGADQARAEANFFASRAQALGFGKDVLMVDDVEDKIITDTYNDTIAFQAELARLGYHNQVIYSMASWFWNNKLPRTYPAWVARYNASDSGVSDATAWQYTNHFNGMHVDASYDYGGLFTSKEPITRINFVPGYGIMLWTGYDIYTRQPTGRYLPHGSSWKVVLQAKIHGEYWYALGYNQWIPARYTSNPNGYSNVETVLPNSDPNGTPIATINYLPGYGVVLWDSYDLDTRQPTGRYLPDGSDWKIIAQVKSNGEYWYELGKNQWIPAKFATNPNGFTQAPTLEN</sequence>
<reference evidence="2 3" key="1">
    <citation type="journal article" date="2023" name="Microbiol. Spectr.">
        <title>Symbiosis of Carpenter Bees with Uncharacterized Lactic Acid Bacteria Showing NAD Auxotrophy.</title>
        <authorList>
            <person name="Kawasaki S."/>
            <person name="Ozawa K."/>
            <person name="Mori T."/>
            <person name="Yamamoto A."/>
            <person name="Ito M."/>
            <person name="Ohkuma M."/>
            <person name="Sakamoto M."/>
            <person name="Matsutani M."/>
        </authorList>
    </citation>
    <scope>NUCLEOTIDE SEQUENCE [LARGE SCALE GENOMIC DNA]</scope>
    <source>
        <strain evidence="2 3">XA3</strain>
    </source>
</reference>
<dbReference type="Proteomes" id="UP001321861">
    <property type="component" value="Chromosome"/>
</dbReference>
<evidence type="ECO:0000313" key="3">
    <source>
        <dbReference type="Proteomes" id="UP001321861"/>
    </source>
</evidence>
<dbReference type="InterPro" id="IPR002053">
    <property type="entry name" value="Glyco_hydro_25"/>
</dbReference>
<dbReference type="GO" id="GO:0009253">
    <property type="term" value="P:peptidoglycan catabolic process"/>
    <property type="evidence" value="ECO:0007669"/>
    <property type="project" value="InterPro"/>
</dbReference>
<dbReference type="GO" id="GO:0016052">
    <property type="term" value="P:carbohydrate catabolic process"/>
    <property type="evidence" value="ECO:0007669"/>
    <property type="project" value="TreeGrafter"/>
</dbReference>
<dbReference type="GO" id="GO:0003796">
    <property type="term" value="F:lysozyme activity"/>
    <property type="evidence" value="ECO:0007669"/>
    <property type="project" value="InterPro"/>
</dbReference>
<dbReference type="InterPro" id="IPR017853">
    <property type="entry name" value="GH"/>
</dbReference>
<gene>
    <name evidence="2" type="ORF">XA3_20410</name>
</gene>
<dbReference type="SUPFAM" id="SSF51445">
    <property type="entry name" value="(Trans)glycosidases"/>
    <property type="match status" value="1"/>
</dbReference>
<evidence type="ECO:0000313" key="2">
    <source>
        <dbReference type="EMBL" id="BDR59600.1"/>
    </source>
</evidence>
<dbReference type="PANTHER" id="PTHR34135:SF2">
    <property type="entry name" value="LYSOZYME"/>
    <property type="match status" value="1"/>
</dbReference>
<comment type="similarity">
    <text evidence="1">Belongs to the glycosyl hydrolase 25 family.</text>
</comment>
<dbReference type="AlphaFoldDB" id="A0AAU9DAZ4"/>
<organism evidence="2 3">
    <name type="scientific">Xylocopilactobacillus apicola</name>
    <dbReference type="NCBI Taxonomy" id="2932184"/>
    <lineage>
        <taxon>Bacteria</taxon>
        <taxon>Bacillati</taxon>
        <taxon>Bacillota</taxon>
        <taxon>Bacilli</taxon>
        <taxon>Lactobacillales</taxon>
        <taxon>Lactobacillaceae</taxon>
        <taxon>Xylocopilactobacillus</taxon>
    </lineage>
</organism>